<evidence type="ECO:0000313" key="3">
    <source>
        <dbReference type="Proteomes" id="UP000298264"/>
    </source>
</evidence>
<dbReference type="EMBL" id="RQHV01000059">
    <property type="protein sequence ID" value="TGN08692.1"/>
    <property type="molecule type" value="Genomic_DNA"/>
</dbReference>
<sequence>GANPTSGSYITFFSVSLTCNDAGGAGCDKIAYSNQTGSAPTDPAITGTTGTITSGTLYSSAIAPADLATTYINFIARDQAGNTSAVSSENYIIDTTIATPSQVSALGTGTEIFVQWAPVSNATEYRIYYSTSSPVTTSSTSITGISNLYYKITGLTSDTLYYVRVEARNGAVGGGVSLLSGEQTVFTTSVPVGTAISGGHIDISAGEGTNSGINPRAVIDTAAGKLLVVTNNGANNGKPSLFRCNLDGSGCTHTDLSAGQGTDSGFELSVLIDSASGKLLVVTNNVANNGKLSLFRCNLDGTSCTHTDISAGQGTNSGMYPMGVIDSIAGKLLVVARNEANNSKPSLYRCNLDGTSCTHTDISAGQGTNSIALFPGVVIDPIAAKLLVVTCNGANNSKPSLFRCNLDGTSCTHTDISAGQGTSSGGRPTAIIDTSSGKLLAFTSNAANGGKPGLFRCNLDGTGCAHTDVSASQGANSGTSPSAVIDFISGKLLFATMNQFNDSKSGLFRCDPDGTNCTYTDISMGQGINSGFRPVILIEPSSGKLLVVTWNLANNGKPSLFIW</sequence>
<dbReference type="PROSITE" id="PS50853">
    <property type="entry name" value="FN3"/>
    <property type="match status" value="1"/>
</dbReference>
<dbReference type="InterPro" id="IPR003961">
    <property type="entry name" value="FN3_dom"/>
</dbReference>
<comment type="caution">
    <text evidence="2">The sequence shown here is derived from an EMBL/GenBank/DDBJ whole genome shotgun (WGS) entry which is preliminary data.</text>
</comment>
<protein>
    <submittedName>
        <fullName evidence="2">Chitobiase</fullName>
    </submittedName>
</protein>
<dbReference type="SUPFAM" id="SSF63829">
    <property type="entry name" value="Calcium-dependent phosphotriesterase"/>
    <property type="match status" value="1"/>
</dbReference>
<dbReference type="InterPro" id="IPR036116">
    <property type="entry name" value="FN3_sf"/>
</dbReference>
<organism evidence="2 3">
    <name type="scientific">Leptospira ilyithenensis</name>
    <dbReference type="NCBI Taxonomy" id="2484901"/>
    <lineage>
        <taxon>Bacteria</taxon>
        <taxon>Pseudomonadati</taxon>
        <taxon>Spirochaetota</taxon>
        <taxon>Spirochaetia</taxon>
        <taxon>Leptospirales</taxon>
        <taxon>Leptospiraceae</taxon>
        <taxon>Leptospira</taxon>
    </lineage>
</organism>
<dbReference type="AlphaFoldDB" id="A0A4R9LP95"/>
<feature type="domain" description="Fibronectin type-III" evidence="1">
    <location>
        <begin position="96"/>
        <end position="191"/>
    </location>
</feature>
<dbReference type="CDD" id="cd00063">
    <property type="entry name" value="FN3"/>
    <property type="match status" value="1"/>
</dbReference>
<reference evidence="2" key="1">
    <citation type="journal article" date="2019" name="PLoS Negl. Trop. Dis.">
        <title>Revisiting the worldwide diversity of Leptospira species in the environment.</title>
        <authorList>
            <person name="Vincent A.T."/>
            <person name="Schiettekatte O."/>
            <person name="Bourhy P."/>
            <person name="Veyrier F.J."/>
            <person name="Picardeau M."/>
        </authorList>
    </citation>
    <scope>NUCLEOTIDE SEQUENCE [LARGE SCALE GENOMIC DNA]</scope>
    <source>
        <strain evidence="2">201400974</strain>
    </source>
</reference>
<dbReference type="SUPFAM" id="SSF49265">
    <property type="entry name" value="Fibronectin type III"/>
    <property type="match status" value="1"/>
</dbReference>
<dbReference type="InterPro" id="IPR013783">
    <property type="entry name" value="Ig-like_fold"/>
</dbReference>
<evidence type="ECO:0000313" key="2">
    <source>
        <dbReference type="EMBL" id="TGN08692.1"/>
    </source>
</evidence>
<proteinExistence type="predicted"/>
<name>A0A4R9LP95_9LEPT</name>
<dbReference type="SMART" id="SM00060">
    <property type="entry name" value="FN3"/>
    <property type="match status" value="1"/>
</dbReference>
<dbReference type="Proteomes" id="UP000298264">
    <property type="component" value="Unassembled WGS sequence"/>
</dbReference>
<keyword evidence="3" id="KW-1185">Reference proteome</keyword>
<dbReference type="RefSeq" id="WP_210413687.1">
    <property type="nucleotide sequence ID" value="NZ_RQHV01000059.1"/>
</dbReference>
<feature type="non-terminal residue" evidence="2">
    <location>
        <position position="1"/>
    </location>
</feature>
<dbReference type="Pfam" id="PF00041">
    <property type="entry name" value="fn3"/>
    <property type="match status" value="1"/>
</dbReference>
<dbReference type="Gene3D" id="2.60.40.10">
    <property type="entry name" value="Immunoglobulins"/>
    <property type="match status" value="1"/>
</dbReference>
<gene>
    <name evidence="2" type="ORF">EHS11_13090</name>
</gene>
<accession>A0A4R9LP95</accession>
<evidence type="ECO:0000259" key="1">
    <source>
        <dbReference type="PROSITE" id="PS50853"/>
    </source>
</evidence>